<evidence type="ECO:0000313" key="1">
    <source>
        <dbReference type="EMBL" id="MCP2731468.1"/>
    </source>
</evidence>
<sequence>SPPPLLTTDGLFLPTCTRETRGTFVDCIGEFLEKEYSSSLSGVLHSKWRTILTTHGVPASVRLL</sequence>
<feature type="non-terminal residue" evidence="1">
    <location>
        <position position="1"/>
    </location>
</feature>
<comment type="caution">
    <text evidence="1">The sequence shown here is derived from an EMBL/GenBank/DDBJ whole genome shotgun (WGS) entry which is preliminary data.</text>
</comment>
<dbReference type="RefSeq" id="WP_254014206.1">
    <property type="nucleotide sequence ID" value="NZ_JAMZMM010000335.1"/>
</dbReference>
<evidence type="ECO:0000313" key="2">
    <source>
        <dbReference type="Proteomes" id="UP001204953"/>
    </source>
</evidence>
<name>A0AAE3GX44_9CYAN</name>
<keyword evidence="2" id="KW-1185">Reference proteome</keyword>
<reference evidence="1" key="1">
    <citation type="submission" date="2022-06" db="EMBL/GenBank/DDBJ databases">
        <title>New cyanobacteria of genus Symplocastrum in benthos of Lake Baikal.</title>
        <authorList>
            <person name="Sorokovikova E."/>
            <person name="Tikhonova I."/>
            <person name="Krasnopeev A."/>
            <person name="Evseev P."/>
            <person name="Gladkikh A."/>
            <person name="Belykh O."/>
        </authorList>
    </citation>
    <scope>NUCLEOTIDE SEQUENCE</scope>
    <source>
        <strain evidence="1">BBK-W-15</strain>
    </source>
</reference>
<organism evidence="1 2">
    <name type="scientific">Limnofasciculus baicalensis BBK-W-15</name>
    <dbReference type="NCBI Taxonomy" id="2699891"/>
    <lineage>
        <taxon>Bacteria</taxon>
        <taxon>Bacillati</taxon>
        <taxon>Cyanobacteriota</taxon>
        <taxon>Cyanophyceae</taxon>
        <taxon>Coleofasciculales</taxon>
        <taxon>Coleofasciculaceae</taxon>
        <taxon>Limnofasciculus</taxon>
        <taxon>Limnofasciculus baicalensis</taxon>
    </lineage>
</organism>
<proteinExistence type="predicted"/>
<protein>
    <submittedName>
        <fullName evidence="1">Uncharacterized protein</fullName>
    </submittedName>
</protein>
<gene>
    <name evidence="1" type="ORF">NJ959_23870</name>
</gene>
<dbReference type="AlphaFoldDB" id="A0AAE3GX44"/>
<dbReference type="EMBL" id="JAMZMM010000335">
    <property type="protein sequence ID" value="MCP2731468.1"/>
    <property type="molecule type" value="Genomic_DNA"/>
</dbReference>
<dbReference type="Proteomes" id="UP001204953">
    <property type="component" value="Unassembled WGS sequence"/>
</dbReference>
<accession>A0AAE3GX44</accession>